<dbReference type="Proteomes" id="UP000548632">
    <property type="component" value="Unassembled WGS sequence"/>
</dbReference>
<protein>
    <submittedName>
        <fullName evidence="2">Class I SAM-dependent methyltransferase</fullName>
    </submittedName>
</protein>
<dbReference type="InterPro" id="IPR041698">
    <property type="entry name" value="Methyltransf_25"/>
</dbReference>
<evidence type="ECO:0000313" key="3">
    <source>
        <dbReference type="Proteomes" id="UP000548632"/>
    </source>
</evidence>
<organism evidence="2 3">
    <name type="scientific">Thiospirillum jenense</name>
    <dbReference type="NCBI Taxonomy" id="1653858"/>
    <lineage>
        <taxon>Bacteria</taxon>
        <taxon>Pseudomonadati</taxon>
        <taxon>Pseudomonadota</taxon>
        <taxon>Gammaproteobacteria</taxon>
        <taxon>Chromatiales</taxon>
        <taxon>Chromatiaceae</taxon>
        <taxon>Thiospirillum</taxon>
    </lineage>
</organism>
<comment type="caution">
    <text evidence="2">The sequence shown here is derived from an EMBL/GenBank/DDBJ whole genome shotgun (WGS) entry which is preliminary data.</text>
</comment>
<accession>A0A839HDE0</accession>
<keyword evidence="2" id="KW-0489">Methyltransferase</keyword>
<proteinExistence type="predicted"/>
<dbReference type="GO" id="GO:0008168">
    <property type="term" value="F:methyltransferase activity"/>
    <property type="evidence" value="ECO:0007669"/>
    <property type="project" value="UniProtKB-KW"/>
</dbReference>
<sequence>MPDLAWNKTYWDGGYDWQGRGEEWSEAWGSSEAQWFGSLYPRLHRFLPAEHVLEIAPGYGRWTRHLLRHIHGGYHGIDMANEVIGHCQRTFIQQPPHIQFDVNDGLSLAAAPDHHFDLVFSFDSLVHADLDVHEIYIPQILAKLKTTGVAFIHHSNWADANETQPNTHCRAENVSGQLYAELIRRAGGHVLIQECINWGTETLIDALTLFCRADRPHLSSTIEIANPHFMLEATLIKNVYHRYCQVN</sequence>
<reference evidence="2 3" key="1">
    <citation type="journal article" date="2020" name="Arch. Microbiol.">
        <title>The genome sequence of the giant phototrophic gammaproteobacterium Thiospirillum jenense gives insight into its physiological properties and phylogenetic relationships.</title>
        <authorList>
            <person name="Imhoff J.F."/>
            <person name="Meyer T.E."/>
            <person name="Kyndt J.A."/>
        </authorList>
    </citation>
    <scope>NUCLEOTIDE SEQUENCE [LARGE SCALE GENOMIC DNA]</scope>
    <source>
        <strain evidence="2 3">DSM 216</strain>
    </source>
</reference>
<keyword evidence="2" id="KW-0808">Transferase</keyword>
<dbReference type="EMBL" id="JABVCQ010000030">
    <property type="protein sequence ID" value="MBB1126955.1"/>
    <property type="molecule type" value="Genomic_DNA"/>
</dbReference>
<dbReference type="GO" id="GO:0032259">
    <property type="term" value="P:methylation"/>
    <property type="evidence" value="ECO:0007669"/>
    <property type="project" value="UniProtKB-KW"/>
</dbReference>
<name>A0A839HDE0_9GAMM</name>
<dbReference type="InterPro" id="IPR029063">
    <property type="entry name" value="SAM-dependent_MTases_sf"/>
</dbReference>
<dbReference type="AlphaFoldDB" id="A0A839HDE0"/>
<evidence type="ECO:0000313" key="2">
    <source>
        <dbReference type="EMBL" id="MBB1126955.1"/>
    </source>
</evidence>
<dbReference type="Gene3D" id="3.40.50.150">
    <property type="entry name" value="Vaccinia Virus protein VP39"/>
    <property type="match status" value="1"/>
</dbReference>
<gene>
    <name evidence="2" type="ORF">HUK38_12080</name>
</gene>
<dbReference type="CDD" id="cd02440">
    <property type="entry name" value="AdoMet_MTases"/>
    <property type="match status" value="1"/>
</dbReference>
<dbReference type="SUPFAM" id="SSF53335">
    <property type="entry name" value="S-adenosyl-L-methionine-dependent methyltransferases"/>
    <property type="match status" value="1"/>
</dbReference>
<keyword evidence="3" id="KW-1185">Reference proteome</keyword>
<dbReference type="RefSeq" id="WP_182584581.1">
    <property type="nucleotide sequence ID" value="NZ_JABVCQ010000030.1"/>
</dbReference>
<feature type="domain" description="Methyltransferase" evidence="1">
    <location>
        <begin position="52"/>
        <end position="148"/>
    </location>
</feature>
<evidence type="ECO:0000259" key="1">
    <source>
        <dbReference type="Pfam" id="PF13649"/>
    </source>
</evidence>
<dbReference type="Pfam" id="PF13649">
    <property type="entry name" value="Methyltransf_25"/>
    <property type="match status" value="1"/>
</dbReference>